<keyword evidence="8" id="KW-1185">Reference proteome</keyword>
<dbReference type="GO" id="GO:0005634">
    <property type="term" value="C:nucleus"/>
    <property type="evidence" value="ECO:0000318"/>
    <property type="project" value="GO_Central"/>
</dbReference>
<dbReference type="OrthoDB" id="1872342at2759"/>
<organism evidence="7 8">
    <name type="scientific">Prunus persica</name>
    <name type="common">Peach</name>
    <name type="synonym">Amygdalus persica</name>
    <dbReference type="NCBI Taxonomy" id="3760"/>
    <lineage>
        <taxon>Eukaryota</taxon>
        <taxon>Viridiplantae</taxon>
        <taxon>Streptophyta</taxon>
        <taxon>Embryophyta</taxon>
        <taxon>Tracheophyta</taxon>
        <taxon>Spermatophyta</taxon>
        <taxon>Magnoliopsida</taxon>
        <taxon>eudicotyledons</taxon>
        <taxon>Gunneridae</taxon>
        <taxon>Pentapetalae</taxon>
        <taxon>rosids</taxon>
        <taxon>fabids</taxon>
        <taxon>Rosales</taxon>
        <taxon>Rosaceae</taxon>
        <taxon>Amygdaloideae</taxon>
        <taxon>Amygdaleae</taxon>
        <taxon>Prunus</taxon>
    </lineage>
</organism>
<keyword evidence="4" id="KW-0804">Transcription</keyword>
<gene>
    <name evidence="7" type="ORF">PRUPE_1G073700</name>
</gene>
<protein>
    <recommendedName>
        <fullName evidence="6">Clp R domain-containing protein</fullName>
    </recommendedName>
</protein>
<evidence type="ECO:0000256" key="2">
    <source>
        <dbReference type="ARBA" id="ARBA00022737"/>
    </source>
</evidence>
<dbReference type="FunFam" id="1.10.1780.10:FF:000005">
    <property type="entry name" value="protein SUPPRESSOR OF MAX2 1"/>
    <property type="match status" value="1"/>
</dbReference>
<proteinExistence type="inferred from homology"/>
<keyword evidence="3" id="KW-0805">Transcription regulation</keyword>
<dbReference type="Pfam" id="PF23569">
    <property type="entry name" value="NBD_SMAX1"/>
    <property type="match status" value="1"/>
</dbReference>
<dbReference type="InterPro" id="IPR051650">
    <property type="entry name" value="SL_signaling_regulator"/>
</dbReference>
<dbReference type="AlphaFoldDB" id="A0A251QWS3"/>
<dbReference type="GO" id="GO:0044183">
    <property type="term" value="F:protein folding chaperone"/>
    <property type="evidence" value="ECO:0000318"/>
    <property type="project" value="GO_Central"/>
</dbReference>
<dbReference type="InterPro" id="IPR058680">
    <property type="entry name" value="NBD_SMAX1-like"/>
</dbReference>
<dbReference type="SUPFAM" id="SSF81923">
    <property type="entry name" value="Double Clp-N motif"/>
    <property type="match status" value="1"/>
</dbReference>
<dbReference type="Pfam" id="PF02861">
    <property type="entry name" value="Clp_N"/>
    <property type="match status" value="1"/>
</dbReference>
<accession>A0A251QWS3</accession>
<dbReference type="InterPro" id="IPR004176">
    <property type="entry name" value="Clp_R_N"/>
</dbReference>
<comment type="similarity">
    <text evidence="1">Belongs to the ClpA/ClpB family.</text>
</comment>
<evidence type="ECO:0000256" key="4">
    <source>
        <dbReference type="ARBA" id="ARBA00023163"/>
    </source>
</evidence>
<dbReference type="Proteomes" id="UP000006882">
    <property type="component" value="Chromosome G1"/>
</dbReference>
<sequence length="1058" mass="118461">MRSGTCAVQQTLTAEAASVLKHSLSLARRRGHAQVTPLHVAATLLSSRTSLLRRACLKSQPHQTSHPLQCRALELCFNVALNRLPTTPGPLLHGQPSLSNALIAALKRAQAHQRRGCIEQQQQQPLLTIKVELEQLIISILDDPSVSRVMREAGFSSTNVKNNLEDTSTSSVFQCYSSSGGVFSSPCSPSPPTDHHHHHHHQNNNIPGNFWQTHFLSYTCEQNPVLFSPQKTKLSLINPTSTTTTSTEHSAYKEDIKLVFEVLLRKKKRNTVIVGDSMSITEGLVSEVMGRIERGIQVPEELKSTYFIKFQFSPVSLRFMKREDVEANLSELKRKIDSSLASGGGAAGGGGGGAIIYTGDLKWTINDDERRDQASTGYSPVEHLVAEISRLVSDYENSSNSSSKPKVWLMATASYQTYMRCQMRQPPLEIQWCLQAVSVPSGGLGLSLHGSSVHDSRIIFSQSPSEVLEPKPFNRKDEQDHNITCCEECTSNYEKEAQQLKSGQQKLPAWLQPHGTEARQKDEVAELRRKWNRLCYSLQHQGRHTVQNHLSSANLYNNQGLVGKNYSYASTYPWWSTRNGVSRDLNSISFGHDPASDLTHGSNIVPRFRRQQSCTIEFNFDNGIQKNQVAEPSLDSLKSTEGKEVKITLALGNSVFSDSGKSVERKRSERTMQRADMCKLLKENVPWQSESIPSIVEAIIDSKSSRQETWLLIQGNDSIGKRRLAQAIAELVMGSTDSLLHFNMNKRDNEMNPRAEVLGRALKSNEKLVVLVEDVDLADTQFLKFLADGFETRKFGEVSRREGNLGQAIFILTKGDSTRYEDKAKYLKSIIQMTLKVDEKHSTSPSFGGVNFDHKRKAEWELQIKTKTPRIEEKEDQSVVAVENVNSKKDFSRQSSFNTLDLNLMAGEDDEIEDKAGELSPISSDLTRETTTDLQTPHGFLESIENMFVFNRSPARDREISELFMSKIEGCFEEVYGKHNVVSFSVDKRVLEGICNGSGYFPNSLFEKWLKDIFQTRLRAVKLSGKEGILVRLCLGDKEEGILEGFLGSCLPKKIQIS</sequence>
<dbReference type="InterPro" id="IPR027417">
    <property type="entry name" value="P-loop_NTPase"/>
</dbReference>
<evidence type="ECO:0000313" key="8">
    <source>
        <dbReference type="Proteomes" id="UP000006882"/>
    </source>
</evidence>
<evidence type="ECO:0000256" key="3">
    <source>
        <dbReference type="ARBA" id="ARBA00023015"/>
    </source>
</evidence>
<dbReference type="PROSITE" id="PS51903">
    <property type="entry name" value="CLP_R"/>
    <property type="match status" value="1"/>
</dbReference>
<evidence type="ECO:0000313" key="7">
    <source>
        <dbReference type="EMBL" id="ONI27195.1"/>
    </source>
</evidence>
<evidence type="ECO:0000256" key="1">
    <source>
        <dbReference type="ARBA" id="ARBA00008675"/>
    </source>
</evidence>
<reference evidence="7 8" key="1">
    <citation type="journal article" date="2013" name="Nat. Genet.">
        <title>The high-quality draft genome of peach (Prunus persica) identifies unique patterns of genetic diversity, domestication and genome evolution.</title>
        <authorList>
            <consortium name="International Peach Genome Initiative"/>
            <person name="Verde I."/>
            <person name="Abbott A.G."/>
            <person name="Scalabrin S."/>
            <person name="Jung S."/>
            <person name="Shu S."/>
            <person name="Marroni F."/>
            <person name="Zhebentyayeva T."/>
            <person name="Dettori M.T."/>
            <person name="Grimwood J."/>
            <person name="Cattonaro F."/>
            <person name="Zuccolo A."/>
            <person name="Rossini L."/>
            <person name="Jenkins J."/>
            <person name="Vendramin E."/>
            <person name="Meisel L.A."/>
            <person name="Decroocq V."/>
            <person name="Sosinski B."/>
            <person name="Prochnik S."/>
            <person name="Mitros T."/>
            <person name="Policriti A."/>
            <person name="Cipriani G."/>
            <person name="Dondini L."/>
            <person name="Ficklin S."/>
            <person name="Goodstein D.M."/>
            <person name="Xuan P."/>
            <person name="Del Fabbro C."/>
            <person name="Aramini V."/>
            <person name="Copetti D."/>
            <person name="Gonzalez S."/>
            <person name="Horner D.S."/>
            <person name="Falchi R."/>
            <person name="Lucas S."/>
            <person name="Mica E."/>
            <person name="Maldonado J."/>
            <person name="Lazzari B."/>
            <person name="Bielenberg D."/>
            <person name="Pirona R."/>
            <person name="Miculan M."/>
            <person name="Barakat A."/>
            <person name="Testolin R."/>
            <person name="Stella A."/>
            <person name="Tartarini S."/>
            <person name="Tonutti P."/>
            <person name="Arus P."/>
            <person name="Orellana A."/>
            <person name="Wells C."/>
            <person name="Main D."/>
            <person name="Vizzotto G."/>
            <person name="Silva H."/>
            <person name="Salamini F."/>
            <person name="Schmutz J."/>
            <person name="Morgante M."/>
            <person name="Rokhsar D.S."/>
        </authorList>
    </citation>
    <scope>NUCLEOTIDE SEQUENCE [LARGE SCALE GENOMIC DNA]</scope>
    <source>
        <strain evidence="8">cv. Nemared</strain>
    </source>
</reference>
<dbReference type="eggNOG" id="KOG1051">
    <property type="taxonomic scope" value="Eukaryota"/>
</dbReference>
<dbReference type="Gramene" id="ONI27195">
    <property type="protein sequence ID" value="ONI27195"/>
    <property type="gene ID" value="PRUPE_1G073700"/>
</dbReference>
<dbReference type="PANTHER" id="PTHR43572:SF3">
    <property type="entry name" value="PROTEIN SMAX1-LIKE 5"/>
    <property type="match status" value="1"/>
</dbReference>
<evidence type="ECO:0000259" key="6">
    <source>
        <dbReference type="PROSITE" id="PS51903"/>
    </source>
</evidence>
<name>A0A251QWS3_PRUPE</name>
<dbReference type="PANTHER" id="PTHR43572">
    <property type="entry name" value="CHAPERONE PROTEIN CLPD, CHLOROPLASTIC"/>
    <property type="match status" value="1"/>
</dbReference>
<feature type="domain" description="Clp R" evidence="6">
    <location>
        <begin position="8"/>
        <end position="171"/>
    </location>
</feature>
<dbReference type="Gene3D" id="3.40.50.300">
    <property type="entry name" value="P-loop containing nucleotide triphosphate hydrolases"/>
    <property type="match status" value="1"/>
</dbReference>
<dbReference type="EMBL" id="CM007651">
    <property type="protein sequence ID" value="ONI27195.1"/>
    <property type="molecule type" value="Genomic_DNA"/>
</dbReference>
<keyword evidence="2 5" id="KW-0677">Repeat</keyword>
<dbReference type="Gene3D" id="1.10.1780.10">
    <property type="entry name" value="Clp, N-terminal domain"/>
    <property type="match status" value="1"/>
</dbReference>
<evidence type="ECO:0000256" key="5">
    <source>
        <dbReference type="PROSITE-ProRule" id="PRU01251"/>
    </source>
</evidence>
<dbReference type="STRING" id="3760.A0A251QWS3"/>
<dbReference type="InterPro" id="IPR036628">
    <property type="entry name" value="Clp_N_dom_sf"/>
</dbReference>